<sequence length="151" mass="16949">MILIHQKGCVLMRHADFDVRLDGIMVRAAVRLHERMAFAFARGSLADYLRKIGMAEELGLGPQHNANLAKVEDAVLLLLAQKIRRARKSGTLKSFLQQINMLELLQKPNRPGKIGHNVKHLRRIQATGKKQDECVRPIMGNVIAGPFRSVP</sequence>
<reference evidence="1 2" key="1">
    <citation type="submission" date="2018-08" db="EMBL/GenBank/DDBJ databases">
        <title>A genome reference for cultivated species of the human gut microbiota.</title>
        <authorList>
            <person name="Zou Y."/>
            <person name="Xue W."/>
            <person name="Luo G."/>
        </authorList>
    </citation>
    <scope>NUCLEOTIDE SEQUENCE [LARGE SCALE GENOMIC DNA]</scope>
    <source>
        <strain evidence="1 2">AM25-21AC</strain>
    </source>
</reference>
<evidence type="ECO:0000313" key="2">
    <source>
        <dbReference type="Proteomes" id="UP000283442"/>
    </source>
</evidence>
<evidence type="ECO:0000313" key="1">
    <source>
        <dbReference type="EMBL" id="RHF51586.1"/>
    </source>
</evidence>
<name>A0A414NWT6_9FIRM</name>
<proteinExistence type="predicted"/>
<dbReference type="EMBL" id="QRHE01000006">
    <property type="protein sequence ID" value="RHF51586.1"/>
    <property type="molecule type" value="Genomic_DNA"/>
</dbReference>
<dbReference type="Proteomes" id="UP000283442">
    <property type="component" value="Unassembled WGS sequence"/>
</dbReference>
<organism evidence="1 2">
    <name type="scientific">Mitsuokella multacida</name>
    <dbReference type="NCBI Taxonomy" id="52226"/>
    <lineage>
        <taxon>Bacteria</taxon>
        <taxon>Bacillati</taxon>
        <taxon>Bacillota</taxon>
        <taxon>Negativicutes</taxon>
        <taxon>Selenomonadales</taxon>
        <taxon>Selenomonadaceae</taxon>
        <taxon>Mitsuokella</taxon>
    </lineage>
</organism>
<gene>
    <name evidence="1" type="ORF">DW674_07445</name>
</gene>
<accession>A0A414NWT6</accession>
<dbReference type="AlphaFoldDB" id="A0A414NWT6"/>
<protein>
    <submittedName>
        <fullName evidence="1">Uncharacterized protein</fullName>
    </submittedName>
</protein>
<comment type="caution">
    <text evidence="1">The sequence shown here is derived from an EMBL/GenBank/DDBJ whole genome shotgun (WGS) entry which is preliminary data.</text>
</comment>